<keyword evidence="1" id="KW-1133">Transmembrane helix</keyword>
<comment type="caution">
    <text evidence="2">The sequence shown here is derived from an EMBL/GenBank/DDBJ whole genome shotgun (WGS) entry which is preliminary data.</text>
</comment>
<sequence length="146" mass="15142">MTETPAVKPEAVTAAQTLLWVLFAAGLGSFAPYLYLSVVPPAGTAFALDLLAGAAVCNLLAAALPVLAVHVGRRRWAARWAVLAVCTASVLVFGGYLLLAAADPFFRENGDMSMAGAWALAFVALPTAIVACLLTPAAVRWFRPGA</sequence>
<dbReference type="Proteomes" id="UP001171902">
    <property type="component" value="Unassembled WGS sequence"/>
</dbReference>
<evidence type="ECO:0000313" key="2">
    <source>
        <dbReference type="EMBL" id="MDN3242672.1"/>
    </source>
</evidence>
<dbReference type="EMBL" id="JAUEMJ010000009">
    <property type="protein sequence ID" value="MDN3242672.1"/>
    <property type="molecule type" value="Genomic_DNA"/>
</dbReference>
<proteinExistence type="predicted"/>
<organism evidence="2 3">
    <name type="scientific">Glycomyces tritici</name>
    <dbReference type="NCBI Taxonomy" id="2665176"/>
    <lineage>
        <taxon>Bacteria</taxon>
        <taxon>Bacillati</taxon>
        <taxon>Actinomycetota</taxon>
        <taxon>Actinomycetes</taxon>
        <taxon>Glycomycetales</taxon>
        <taxon>Glycomycetaceae</taxon>
        <taxon>Glycomyces</taxon>
    </lineage>
</organism>
<keyword evidence="1" id="KW-0472">Membrane</keyword>
<keyword evidence="1" id="KW-0812">Transmembrane</keyword>
<reference evidence="2" key="1">
    <citation type="submission" date="2023-06" db="EMBL/GenBank/DDBJ databases">
        <title>Gycomyces niveus sp.nov., a novel actinomycete isolated from soil in Shouguang.</title>
        <authorList>
            <person name="Yang X."/>
            <person name="Zhao J."/>
        </authorList>
    </citation>
    <scope>NUCLEOTIDE SEQUENCE</scope>
    <source>
        <strain evidence="2">NEAU C2</strain>
    </source>
</reference>
<feature type="transmembrane region" description="Helical" evidence="1">
    <location>
        <begin position="80"/>
        <end position="99"/>
    </location>
</feature>
<feature type="transmembrane region" description="Helical" evidence="1">
    <location>
        <begin position="119"/>
        <end position="142"/>
    </location>
</feature>
<protein>
    <submittedName>
        <fullName evidence="2">Uncharacterized protein</fullName>
    </submittedName>
</protein>
<gene>
    <name evidence="2" type="ORF">QWI33_23315</name>
</gene>
<dbReference type="RefSeq" id="WP_289959347.1">
    <property type="nucleotide sequence ID" value="NZ_JAUEMJ010000009.1"/>
</dbReference>
<feature type="transmembrane region" description="Helical" evidence="1">
    <location>
        <begin position="12"/>
        <end position="34"/>
    </location>
</feature>
<evidence type="ECO:0000313" key="3">
    <source>
        <dbReference type="Proteomes" id="UP001171902"/>
    </source>
</evidence>
<feature type="transmembrane region" description="Helical" evidence="1">
    <location>
        <begin position="46"/>
        <end position="68"/>
    </location>
</feature>
<name>A0ABT7YVQ8_9ACTN</name>
<keyword evidence="3" id="KW-1185">Reference proteome</keyword>
<evidence type="ECO:0000256" key="1">
    <source>
        <dbReference type="SAM" id="Phobius"/>
    </source>
</evidence>
<accession>A0ABT7YVQ8</accession>